<sequence length="35" mass="3957">MIRIAEKHGFMKTRAVKVCAKVGIGRKAGHKKRCF</sequence>
<comment type="caution">
    <text evidence="1">The sequence shown here is derived from an EMBL/GenBank/DDBJ whole genome shotgun (WGS) entry which is preliminary data.</text>
</comment>
<feature type="non-terminal residue" evidence="1">
    <location>
        <position position="35"/>
    </location>
</feature>
<dbReference type="AlphaFoldDB" id="X0UD07"/>
<reference evidence="1" key="1">
    <citation type="journal article" date="2014" name="Front. Microbiol.">
        <title>High frequency of phylogenetically diverse reductive dehalogenase-homologous genes in deep subseafloor sedimentary metagenomes.</title>
        <authorList>
            <person name="Kawai M."/>
            <person name="Futagami T."/>
            <person name="Toyoda A."/>
            <person name="Takaki Y."/>
            <person name="Nishi S."/>
            <person name="Hori S."/>
            <person name="Arai W."/>
            <person name="Tsubouchi T."/>
            <person name="Morono Y."/>
            <person name="Uchiyama I."/>
            <person name="Ito T."/>
            <person name="Fujiyama A."/>
            <person name="Inagaki F."/>
            <person name="Takami H."/>
        </authorList>
    </citation>
    <scope>NUCLEOTIDE SEQUENCE</scope>
    <source>
        <strain evidence="1">Expedition CK06-06</strain>
    </source>
</reference>
<organism evidence="1">
    <name type="scientific">marine sediment metagenome</name>
    <dbReference type="NCBI Taxonomy" id="412755"/>
    <lineage>
        <taxon>unclassified sequences</taxon>
        <taxon>metagenomes</taxon>
        <taxon>ecological metagenomes</taxon>
    </lineage>
</organism>
<gene>
    <name evidence="1" type="ORF">S01H1_23520</name>
</gene>
<name>X0UD07_9ZZZZ</name>
<accession>X0UD07</accession>
<proteinExistence type="predicted"/>
<protein>
    <submittedName>
        <fullName evidence="1">Uncharacterized protein</fullName>
    </submittedName>
</protein>
<evidence type="ECO:0000313" key="1">
    <source>
        <dbReference type="EMBL" id="GAF98277.1"/>
    </source>
</evidence>
<dbReference type="EMBL" id="BARS01013609">
    <property type="protein sequence ID" value="GAF98277.1"/>
    <property type="molecule type" value="Genomic_DNA"/>
</dbReference>